<dbReference type="InterPro" id="IPR025484">
    <property type="entry name" value="DUF4376"/>
</dbReference>
<protein>
    <recommendedName>
        <fullName evidence="6">DUF4376 domain-containing protein</fullName>
    </recommendedName>
</protein>
<keyword evidence="5" id="KW-1185">Reference proteome</keyword>
<evidence type="ECO:0000256" key="1">
    <source>
        <dbReference type="SAM" id="Coils"/>
    </source>
</evidence>
<evidence type="ECO:0000313" key="5">
    <source>
        <dbReference type="Proteomes" id="UP000003973"/>
    </source>
</evidence>
<evidence type="ECO:0008006" key="6">
    <source>
        <dbReference type="Google" id="ProtNLM"/>
    </source>
</evidence>
<feature type="coiled-coil region" evidence="1">
    <location>
        <begin position="86"/>
        <end position="113"/>
    </location>
</feature>
<dbReference type="Gene3D" id="6.10.140.1310">
    <property type="match status" value="1"/>
</dbReference>
<organism evidence="4 5">
    <name type="scientific">Oxalobacter paraformigenes</name>
    <dbReference type="NCBI Taxonomy" id="556268"/>
    <lineage>
        <taxon>Bacteria</taxon>
        <taxon>Pseudomonadati</taxon>
        <taxon>Pseudomonadota</taxon>
        <taxon>Betaproteobacteria</taxon>
        <taxon>Burkholderiales</taxon>
        <taxon>Oxalobacteraceae</taxon>
        <taxon>Oxalobacter</taxon>
    </lineage>
</organism>
<dbReference type="Proteomes" id="UP000003973">
    <property type="component" value="Unassembled WGS sequence"/>
</dbReference>
<evidence type="ECO:0000313" key="4">
    <source>
        <dbReference type="EMBL" id="EEO27631.1"/>
    </source>
</evidence>
<name>C3X345_9BURK</name>
<dbReference type="Pfam" id="PF16778">
    <property type="entry name" value="Phage_tail_APC"/>
    <property type="match status" value="1"/>
</dbReference>
<keyword evidence="1" id="KW-0175">Coiled coil</keyword>
<evidence type="ECO:0000259" key="3">
    <source>
        <dbReference type="Pfam" id="PF16778"/>
    </source>
</evidence>
<proteinExistence type="predicted"/>
<dbReference type="InterPro" id="IPR031893">
    <property type="entry name" value="Phage_tail_APC"/>
</dbReference>
<dbReference type="RefSeq" id="WP_005876761.1">
    <property type="nucleotide sequence ID" value="NZ_CABMNL010000001.1"/>
</dbReference>
<comment type="caution">
    <text evidence="4">The sequence shown here is derived from an EMBL/GenBank/DDBJ whole genome shotgun (WGS) entry which is preliminary data.</text>
</comment>
<accession>C3X345</accession>
<sequence>MLYVKVDKNGVPCEYPIAEKELRYRLPNVFLPKELTPEVLASIGFVQVPEQPAPERVSLHATVPDIPIIGDNGEIVRTYEFVPYTEEGLEHRRNELRAKRDKLLKECDWTQSEDVQAGMTAVERQQWSDYRAALRNMTDDFEDPNIVTWPVKPAALKLPKIDTRSDAEAVKRRLAAKRIDVQGAGMTYTFPDGTTGTVQTRNAIDVINITGQAVGAMALSMQGDTTTLLPFRDAQDITHELTPLQMVQMAMAALNFVSATYLKKWELENKLDELTANEASGEELVSVVESWTP</sequence>
<gene>
    <name evidence="4" type="ORF">OFAG_00784</name>
</gene>
<dbReference type="eggNOG" id="ENOG5033D9N">
    <property type="taxonomic scope" value="Bacteria"/>
</dbReference>
<reference evidence="4" key="1">
    <citation type="submission" date="2011-10" db="EMBL/GenBank/DDBJ databases">
        <title>The Genome Sequence of Oxalobacter formigenes HOxBLS.</title>
        <authorList>
            <consortium name="The Broad Institute Genome Sequencing Platform"/>
            <person name="Earl A."/>
            <person name="Ward D."/>
            <person name="Feldgarden M."/>
            <person name="Gevers D."/>
            <person name="Allison M.J."/>
            <person name="Humphrey S."/>
            <person name="Young S.K."/>
            <person name="Zeng Q."/>
            <person name="Gargeya S."/>
            <person name="Fitzgerald M."/>
            <person name="Haas B."/>
            <person name="Abouelleil A."/>
            <person name="Alvarado L."/>
            <person name="Arachchi H.M."/>
            <person name="Berlin A."/>
            <person name="Brown A."/>
            <person name="Chapman S.B."/>
            <person name="Chen Z."/>
            <person name="Dunbar C."/>
            <person name="Freedman E."/>
            <person name="Gearin G."/>
            <person name="Goldberg J."/>
            <person name="Griggs A."/>
            <person name="Gujja S."/>
            <person name="Heiman D."/>
            <person name="Howarth C."/>
            <person name="Larson L."/>
            <person name="Lui A."/>
            <person name="MacDonald P.J.P."/>
            <person name="Montmayeur A."/>
            <person name="Murphy C."/>
            <person name="Neiman D."/>
            <person name="Pearson M."/>
            <person name="Priest M."/>
            <person name="Roberts A."/>
            <person name="Saif S."/>
            <person name="Shea T."/>
            <person name="Shenoy N."/>
            <person name="Sisk P."/>
            <person name="Stolte C."/>
            <person name="Sykes S."/>
            <person name="Wortman J."/>
            <person name="Nusbaum C."/>
            <person name="Birren B."/>
        </authorList>
    </citation>
    <scope>NUCLEOTIDE SEQUENCE [LARGE SCALE GENOMIC DNA]</scope>
    <source>
        <strain evidence="4">HOxBLS</strain>
    </source>
</reference>
<feature type="domain" description="DUF4376" evidence="2">
    <location>
        <begin position="168"/>
        <end position="276"/>
    </location>
</feature>
<feature type="domain" description="Phage tail assembly chaperone-like" evidence="3">
    <location>
        <begin position="95"/>
        <end position="154"/>
    </location>
</feature>
<evidence type="ECO:0000259" key="2">
    <source>
        <dbReference type="Pfam" id="PF14301"/>
    </source>
</evidence>
<dbReference type="HOGENOM" id="CLU_949432_0_0_4"/>
<dbReference type="Pfam" id="PF14301">
    <property type="entry name" value="DUF4376"/>
    <property type="match status" value="1"/>
</dbReference>
<dbReference type="EMBL" id="ACDP02000023">
    <property type="protein sequence ID" value="EEO27631.1"/>
    <property type="molecule type" value="Genomic_DNA"/>
</dbReference>
<dbReference type="AlphaFoldDB" id="C3X345"/>